<evidence type="ECO:0008006" key="4">
    <source>
        <dbReference type="Google" id="ProtNLM"/>
    </source>
</evidence>
<protein>
    <recommendedName>
        <fullName evidence="4">Helix-turn-helix domain-containing protein</fullName>
    </recommendedName>
</protein>
<accession>A0A2W4X590</accession>
<reference evidence="2 3" key="2">
    <citation type="submission" date="2018-06" db="EMBL/GenBank/DDBJ databases">
        <title>Metagenomic assembly of (sub)arctic Cyanobacteria and their associated microbiome from non-axenic cultures.</title>
        <authorList>
            <person name="Baurain D."/>
        </authorList>
    </citation>
    <scope>NUCLEOTIDE SEQUENCE [LARGE SCALE GENOMIC DNA]</scope>
    <source>
        <strain evidence="2">ULC027bin1</strain>
    </source>
</reference>
<dbReference type="Proteomes" id="UP000249794">
    <property type="component" value="Unassembled WGS sequence"/>
</dbReference>
<reference evidence="3" key="1">
    <citation type="submission" date="2018-04" db="EMBL/GenBank/DDBJ databases">
        <authorList>
            <person name="Cornet L."/>
        </authorList>
    </citation>
    <scope>NUCLEOTIDE SEQUENCE [LARGE SCALE GENOMIC DNA]</scope>
</reference>
<evidence type="ECO:0000313" key="2">
    <source>
        <dbReference type="EMBL" id="PZO50737.1"/>
    </source>
</evidence>
<name>A0A2W4X590_9CYAN</name>
<feature type="region of interest" description="Disordered" evidence="1">
    <location>
        <begin position="126"/>
        <end position="149"/>
    </location>
</feature>
<dbReference type="AlphaFoldDB" id="A0A2W4X590"/>
<proteinExistence type="predicted"/>
<comment type="caution">
    <text evidence="2">The sequence shown here is derived from an EMBL/GenBank/DDBJ whole genome shotgun (WGS) entry which is preliminary data.</text>
</comment>
<evidence type="ECO:0000256" key="1">
    <source>
        <dbReference type="SAM" id="MobiDB-lite"/>
    </source>
</evidence>
<gene>
    <name evidence="2" type="ORF">DCF15_15585</name>
</gene>
<dbReference type="Pfam" id="PF13730">
    <property type="entry name" value="HTH_36"/>
    <property type="match status" value="1"/>
</dbReference>
<organism evidence="2 3">
    <name type="scientific">Phormidesmis priestleyi</name>
    <dbReference type="NCBI Taxonomy" id="268141"/>
    <lineage>
        <taxon>Bacteria</taxon>
        <taxon>Bacillati</taxon>
        <taxon>Cyanobacteriota</taxon>
        <taxon>Cyanophyceae</taxon>
        <taxon>Leptolyngbyales</taxon>
        <taxon>Leptolyngbyaceae</taxon>
        <taxon>Phormidesmis</taxon>
    </lineage>
</organism>
<dbReference type="EMBL" id="QBMP01000182">
    <property type="protein sequence ID" value="PZO50737.1"/>
    <property type="molecule type" value="Genomic_DNA"/>
</dbReference>
<evidence type="ECO:0000313" key="3">
    <source>
        <dbReference type="Proteomes" id="UP000249794"/>
    </source>
</evidence>
<feature type="compositionally biased region" description="Basic and acidic residues" evidence="1">
    <location>
        <begin position="135"/>
        <end position="149"/>
    </location>
</feature>
<sequence>MLALADHAYEDGTGIRPSIKRIAWKTGYSERSVQSIMSQLRELGLLVVVAPATHNTPNEYRFNWAAVTLKPSFDEYMDVAKGRKNRGAISAPLLNSSDRGAISVEGCNSGARGVQFPCNRGAVSGQQGCSPAHPIRQEPLREPSKETKEETKKEIFQFGAVRYQQPPDEIDLAELWSRNPGMAKDQIRFLAPGHKRPEMVAHGFGQWWVGPTLNDFDEFLIKACQKRKQKLEQPDSVGDAKTFINNMLKNGDWANFSLRCDEATELQDRASVAQVATAEARSPKPAATPVISALERTETEQREAAIGLLKFKISRGEIAWAKKLADMKGILYSEIGLTADGEKPDKFSIPEAS</sequence>